<proteinExistence type="predicted"/>
<feature type="compositionally biased region" description="Low complexity" evidence="1">
    <location>
        <begin position="99"/>
        <end position="110"/>
    </location>
</feature>
<feature type="compositionally biased region" description="Low complexity" evidence="1">
    <location>
        <begin position="28"/>
        <end position="48"/>
    </location>
</feature>
<evidence type="ECO:0000256" key="1">
    <source>
        <dbReference type="SAM" id="MobiDB-lite"/>
    </source>
</evidence>
<gene>
    <name evidence="2" type="ORF">THAOC_04444</name>
</gene>
<evidence type="ECO:0000313" key="3">
    <source>
        <dbReference type="Proteomes" id="UP000266841"/>
    </source>
</evidence>
<sequence length="383" mass="38347">HGDGSPALSIHGGGARRRRGSLGGGLLSGAVSGPGVRARSPSPAAGRRQSTPAASSSSVGRKLAGNRRKSSPSVRGLHTARVAAGRPRSATATATDNPRSNASARRSSSAQPACGGIERACRPAGMSKEAAAVADEAPAASSSAATSRPEGGGDLVQFEARSATQFGSPEQTKAAAEADPTPVREARRLTTAFLARGTAPAMASLEEDPPAAVLTGSDTGGGGESGDNTTDERSAAESVAQLAGRIFSASSGIDPATLRRLARPAPNNLPGAGASAVELRRLLAARDEEAATLRTVLRDVIEGKEELVSGALAIEGRLAGELAGKKEEADAAAGAMRAEIEALEGKLKEASVRVQRRGGGARERAGGAPEGGAGQERLARGGD</sequence>
<organism evidence="2 3">
    <name type="scientific">Thalassiosira oceanica</name>
    <name type="common">Marine diatom</name>
    <dbReference type="NCBI Taxonomy" id="159749"/>
    <lineage>
        <taxon>Eukaryota</taxon>
        <taxon>Sar</taxon>
        <taxon>Stramenopiles</taxon>
        <taxon>Ochrophyta</taxon>
        <taxon>Bacillariophyta</taxon>
        <taxon>Coscinodiscophyceae</taxon>
        <taxon>Thalassiosirophycidae</taxon>
        <taxon>Thalassiosirales</taxon>
        <taxon>Thalassiosiraceae</taxon>
        <taxon>Thalassiosira</taxon>
    </lineage>
</organism>
<name>K0TNW6_THAOC</name>
<feature type="compositionally biased region" description="Polar residues" evidence="1">
    <location>
        <begin position="49"/>
        <end position="59"/>
    </location>
</feature>
<evidence type="ECO:0000313" key="2">
    <source>
        <dbReference type="EMBL" id="EJK73912.1"/>
    </source>
</evidence>
<comment type="caution">
    <text evidence="2">The sequence shown here is derived from an EMBL/GenBank/DDBJ whole genome shotgun (WGS) entry which is preliminary data.</text>
</comment>
<reference evidence="2 3" key="1">
    <citation type="journal article" date="2012" name="Genome Biol.">
        <title>Genome and low-iron response of an oceanic diatom adapted to chronic iron limitation.</title>
        <authorList>
            <person name="Lommer M."/>
            <person name="Specht M."/>
            <person name="Roy A.S."/>
            <person name="Kraemer L."/>
            <person name="Andreson R."/>
            <person name="Gutowska M.A."/>
            <person name="Wolf J."/>
            <person name="Bergner S.V."/>
            <person name="Schilhabel M.B."/>
            <person name="Klostermeier U.C."/>
            <person name="Beiko R.G."/>
            <person name="Rosenstiel P."/>
            <person name="Hippler M."/>
            <person name="Laroche J."/>
        </authorList>
    </citation>
    <scope>NUCLEOTIDE SEQUENCE [LARGE SCALE GENOMIC DNA]</scope>
    <source>
        <strain evidence="2 3">CCMP1005</strain>
    </source>
</reference>
<dbReference type="AlphaFoldDB" id="K0TNW6"/>
<feature type="compositionally biased region" description="Polar residues" evidence="1">
    <location>
        <begin position="162"/>
        <end position="171"/>
    </location>
</feature>
<feature type="non-terminal residue" evidence="2">
    <location>
        <position position="1"/>
    </location>
</feature>
<feature type="compositionally biased region" description="Low complexity" evidence="1">
    <location>
        <begin position="130"/>
        <end position="147"/>
    </location>
</feature>
<feature type="region of interest" description="Disordered" evidence="1">
    <location>
        <begin position="351"/>
        <end position="383"/>
    </location>
</feature>
<dbReference type="EMBL" id="AGNL01004113">
    <property type="protein sequence ID" value="EJK73912.1"/>
    <property type="molecule type" value="Genomic_DNA"/>
</dbReference>
<accession>K0TNW6</accession>
<protein>
    <submittedName>
        <fullName evidence="2">Uncharacterized protein</fullName>
    </submittedName>
</protein>
<dbReference type="Proteomes" id="UP000266841">
    <property type="component" value="Unassembled WGS sequence"/>
</dbReference>
<feature type="region of interest" description="Disordered" evidence="1">
    <location>
        <begin position="200"/>
        <end position="238"/>
    </location>
</feature>
<keyword evidence="3" id="KW-1185">Reference proteome</keyword>
<feature type="region of interest" description="Disordered" evidence="1">
    <location>
        <begin position="1"/>
        <end position="184"/>
    </location>
</feature>